<evidence type="ECO:0000256" key="11">
    <source>
        <dbReference type="ARBA" id="ARBA00022741"/>
    </source>
</evidence>
<dbReference type="NCBIfam" id="TIGR04198">
    <property type="entry name" value="paramyx_RNAcap"/>
    <property type="match status" value="1"/>
</dbReference>
<keyword evidence="5 30" id="KW-0696">RNA-directed RNA polymerase</keyword>
<dbReference type="GO" id="GO:0003924">
    <property type="term" value="F:GTPase activity"/>
    <property type="evidence" value="ECO:0007669"/>
    <property type="project" value="RHEA"/>
</dbReference>
<evidence type="ECO:0000256" key="27">
    <source>
        <dbReference type="SAM" id="Phobius"/>
    </source>
</evidence>
<dbReference type="Pfam" id="PF00946">
    <property type="entry name" value="Mononeg_RNA_pol"/>
    <property type="match status" value="1"/>
</dbReference>
<evidence type="ECO:0000256" key="25">
    <source>
        <dbReference type="ARBA" id="ARBA00047370"/>
    </source>
</evidence>
<dbReference type="InterPro" id="IPR039736">
    <property type="entry name" value="L_poly_C"/>
</dbReference>
<evidence type="ECO:0000259" key="28">
    <source>
        <dbReference type="PROSITE" id="PS50526"/>
    </source>
</evidence>
<comment type="catalytic activity">
    <reaction evidence="26">
        <text>GTP + H2O = GDP + phosphate + H(+)</text>
        <dbReference type="Rhea" id="RHEA:19669"/>
        <dbReference type="ChEBI" id="CHEBI:15377"/>
        <dbReference type="ChEBI" id="CHEBI:15378"/>
        <dbReference type="ChEBI" id="CHEBI:37565"/>
        <dbReference type="ChEBI" id="CHEBI:43474"/>
        <dbReference type="ChEBI" id="CHEBI:58189"/>
    </reaction>
</comment>
<name>D8V087_9RHAB</name>
<comment type="catalytic activity">
    <reaction evidence="25">
        <text>a 5'-end (5'-triphosphoguanosine)-adenylyl-adenylyl-cytidylyl-adenosine in mRNA + 2 S-adenosyl-L-methionine = a 5'-end (N(7)-methyl 5'-triphosphoguanosine)-(2'-O-methyladenylyl)-adenylyl-cytidylyl-adenosine in mRNA + 2 S-adenosyl-L-homocysteine + H(+)</text>
        <dbReference type="Rhea" id="RHEA:65376"/>
        <dbReference type="Rhea" id="RHEA-COMP:16797"/>
        <dbReference type="Rhea" id="RHEA-COMP:16798"/>
        <dbReference type="ChEBI" id="CHEBI:15378"/>
        <dbReference type="ChEBI" id="CHEBI:57856"/>
        <dbReference type="ChEBI" id="CHEBI:59789"/>
        <dbReference type="ChEBI" id="CHEBI:156483"/>
        <dbReference type="ChEBI" id="CHEBI:156484"/>
        <dbReference type="EC" id="2.1.1.375"/>
    </reaction>
</comment>
<dbReference type="GO" id="GO:0044423">
    <property type="term" value="C:virion component"/>
    <property type="evidence" value="ECO:0007669"/>
    <property type="project" value="UniProtKB-KW"/>
</dbReference>
<evidence type="ECO:0000256" key="14">
    <source>
        <dbReference type="ARBA" id="ARBA00022844"/>
    </source>
</evidence>
<keyword evidence="7" id="KW-0507">mRNA processing</keyword>
<keyword evidence="13" id="KW-0067">ATP-binding</keyword>
<dbReference type="PROSITE" id="PS50526">
    <property type="entry name" value="RDRP_SSRNA_NEG_NONSEG"/>
    <property type="match status" value="1"/>
</dbReference>
<evidence type="ECO:0000256" key="13">
    <source>
        <dbReference type="ARBA" id="ARBA00022840"/>
    </source>
</evidence>
<dbReference type="GO" id="GO:0004482">
    <property type="term" value="F:mRNA 5'-cap (guanine-N7-)-methyltransferase activity"/>
    <property type="evidence" value="ECO:0007669"/>
    <property type="project" value="InterPro"/>
</dbReference>
<keyword evidence="14" id="KW-0946">Virion</keyword>
<organism evidence="30 31">
    <name type="scientific">Coastal Plains virus</name>
    <dbReference type="NCBI Taxonomy" id="764599"/>
    <lineage>
        <taxon>Viruses</taxon>
        <taxon>Riboviria</taxon>
        <taxon>Orthornavirae</taxon>
        <taxon>Negarnaviricota</taxon>
        <taxon>Haploviricotina</taxon>
        <taxon>Monjiviricetes</taxon>
        <taxon>Mononegavirales</taxon>
        <taxon>Rhabdoviridae</taxon>
        <taxon>Alpharhabdovirinae</taxon>
        <taxon>Tibrovirus</taxon>
        <taxon>Tibrovirus coastal</taxon>
    </lineage>
</organism>
<keyword evidence="16" id="KW-0506">mRNA capping</keyword>
<keyword evidence="6" id="KW-0489">Methyltransferase</keyword>
<comment type="catalytic activity">
    <reaction evidence="20">
        <text>a 5'-end (5'-triphosphoguanosine)-(2'-O-methyladenylyl)-adenylyl-cytidylyl-adenosine in mRNA + S-adenosyl-L-methionine = a 5'-end (N(7)-methyl 5'-triphosphoguanosine)-(2'-O-methyladenylyl)-adenylyl-cytidylyl-adenosine in mRNA + S-adenosyl-L-homocysteine</text>
        <dbReference type="Rhea" id="RHEA:65440"/>
        <dbReference type="Rhea" id="RHEA-COMP:16798"/>
        <dbReference type="Rhea" id="RHEA-COMP:16801"/>
        <dbReference type="ChEBI" id="CHEBI:57856"/>
        <dbReference type="ChEBI" id="CHEBI:59789"/>
        <dbReference type="ChEBI" id="CHEBI:156482"/>
        <dbReference type="ChEBI" id="CHEBI:156483"/>
    </reaction>
</comment>
<dbReference type="InterPro" id="IPR048397">
    <property type="entry name" value="Methyltrans_Mon_CD"/>
</dbReference>
<sequence>MDYLDEQPLDDYGYIDSYEYLEQDDYQFEEDTQFQDDLYEFSLLNNLDYNLNSPILPDRLNALILYLNDLPYDQIHYQPTFEKVRNLFNRLNIKNTSEIPTVQEIYRLWPKIINRRFDNTRGISFLDRQFADIDKTYEIIRSFYNGWLGGTFTVKTCEDIQQSIKALPDLAYYWLTTFLDLFDIINLMNAKTILEQKNIIKRINGSVLIENKRMIGFIGKSRQLGRWAMVEEYLFLPKDSIIFDRNLLLMIKDLLIGRFQTVLAMKSLTYETAFSEEDISDLLNLYSIGDAILMKHGPSGYDSIKCLEMFCNNWLCEYSFKINPTYPRFDSFKGHVEETVQEQINAGQIEISDFFKQVDKSNKIDLTLVYYSSFRHWGHPPIEILEGLNKLEELVNEDHDVDDDYVQILASDLAYKVLKKKFSTDKKWYVDHTQLPNDHMLKAHIVENTWPTLHTRNQFGDKWHTLPLVKCFDIPDMIDLSSLYADKSHSMRLSDVINHVRQFPNKPIPTKRVLSTLLQEEAVNWPLFLKNIDEYGLPKEDLIIGLKPKERELKRTGRYFSLMSFNLRHYFVITELLIKEHFVPLFSGLTMADDLQELTKKLLDRISGQNGPETNRINIANGLDYTKWNNYQRRDSNKYVFRVMGQFLGYPSLIEKTHEFFEKSLIYYPGRPDLMDIQNGTLVNKGNIKVCWNGQKGGLEGLRQKGWSILNYLMIERESRVRNSMVKILAQGDNQIIFTSCLLESYYDQEELNDNLNRAKQNNETIMNAIIKGADKLGLVINQDETMQSCSYANYGKVVLFRGRILGLPTKRWARVTCSTNDQIPNLGTLLSSVSTNAMTVGYFSDAPHDAILGHFIFGLITLGLLMIHNPAIRGDPRRYIKANALIPHYITKITLLYLDPSLGGIGGTSLTRFLIRGFPDPVSESLAFWRLVYLNTLDPLIKRLCCKVGNPPLATYCQNHFTKLVENPESLNIPKGISAGNMIKEQIKNNLIKNADNIKNNIIHDAISQIVTDEAILLAWLQSIKPVFPRFNSEFTAATFYGLSTSLIGLFTNSRTIRNCFKTQCLKEVDTLIIKSEIIGLASVLKVTSHVINDLVHDTIWDCSSTQADRLRQMSWGQRIIGITVPHPIEMHKVSLVTGSECQFCSINNYQNNYITVICPKGLQEIQHDDQIGPFRPYLGSGTSEGTSILQPWEKETKIPIIKRAARLRETISWFVLPESNLGNSILNNLHALTGEDWSIQLRGFKRTGSALHRFKCSRVSNGGYSACNPTRSTFLVITSDTMVDLEGSNYDFMFQASMIFGQVSVGSLGYLKPCCFHCHINCDECLRPIEEPILESEWIYQPLDVSDILRRWRPDPDSDWGFSKQICAIQDNQSQWEILDDDAKTFYIGLILGFIYTDGLLGKNLGGNQDNLFPLSIRNKLHPEYFYSGLLRGIKLSSSLHLTHRRNIISGKDPKNVLFGAIYYAIENITVDADFVQFVSVGPLHLELYKMPHKIPPSYPLSTIDLGSLARSYLKYRIKMDDLDQYLDSVWAFADLRSTKLLCTLGLSILTDRLVSQPNLNKLGKERLKQLQEDYIKASNDELDIQSTNYYISRLKFCESEVRHACKFSMKSSDFNVSTEEWKWGNEAWGKINKIEINFDPDQKSRISSPCMTLQNPTVSGLRLFQCATGAHYKLRSIIKGFSIYVQDAVVGGDGSGGITALLLREFRSSRIVFNSLLNFETTSTTGSRPSPPSAVEALGEMGKRCINKDNIWKEPTDLRERETWDYFRKCITDYDLTINTIILDMEVTSDMDISKIEDLVAEYAYVLFNAKNSTLIFKTYLHRLESDSSAALKFGKIFKRIYAVNTEFSSTKTSEIYLVCQDLCPIKITNRCSLSDTSIQDLRKMAFINADFVDEFKRAKQIYSRTDLISGVPSAFLTDPLVDLSTLLVTCGMMSSDAYLIISHSSDNLSDFVEFLLYNTILLCNCVFDLTLISKNGIKIPSNPSINNFMSFLIGISIWLCLICSDEDISLQIHQYLNPKKKQRIFFYSRGVKNGDLAFWRLEEDHALHRVCIKNICTKHKMALIGQVIRLCTLHSLNFKDRMKAIKLDIKSINTKLKKRNKKMTVKYFNTQTDIFRFMPKNIFK</sequence>
<keyword evidence="31" id="KW-1185">Reference proteome</keyword>
<keyword evidence="11" id="KW-0547">Nucleotide-binding</keyword>
<evidence type="ECO:0000256" key="20">
    <source>
        <dbReference type="ARBA" id="ARBA00024499"/>
    </source>
</evidence>
<evidence type="ECO:0000256" key="1">
    <source>
        <dbReference type="ARBA" id="ARBA00004192"/>
    </source>
</evidence>
<keyword evidence="17" id="KW-1035">Host cytoplasm</keyword>
<gene>
    <name evidence="30" type="primary">L</name>
</gene>
<evidence type="ECO:0000256" key="10">
    <source>
        <dbReference type="ARBA" id="ARBA00022695"/>
    </source>
</evidence>
<evidence type="ECO:0000256" key="22">
    <source>
        <dbReference type="ARBA" id="ARBA00030436"/>
    </source>
</evidence>
<dbReference type="Pfam" id="PF14318">
    <property type="entry name" value="Mononeg_mRNAcap"/>
    <property type="match status" value="1"/>
</dbReference>
<dbReference type="Pfam" id="PF14314">
    <property type="entry name" value="Methyltrans_Mon_2nd"/>
    <property type="match status" value="1"/>
</dbReference>
<accession>D8V087</accession>
<evidence type="ECO:0000256" key="18">
    <source>
        <dbReference type="ARBA" id="ARBA00023268"/>
    </source>
</evidence>
<comment type="catalytic activity">
    <reaction evidence="19">
        <text>a 5'-end triphospho-adenylyl-adenylyl-cytidylyl-adenosine in mRNA + GDP + H(+) = a 5'-end (5'-triphosphoguanosine)-adenylyl-adenylyl-cytidylyl-adenosine in mRNA + diphosphate</text>
        <dbReference type="Rhea" id="RHEA:65436"/>
        <dbReference type="Rhea" id="RHEA-COMP:16797"/>
        <dbReference type="Rhea" id="RHEA-COMP:16799"/>
        <dbReference type="ChEBI" id="CHEBI:15378"/>
        <dbReference type="ChEBI" id="CHEBI:33019"/>
        <dbReference type="ChEBI" id="CHEBI:58189"/>
        <dbReference type="ChEBI" id="CHEBI:156484"/>
        <dbReference type="ChEBI" id="CHEBI:156503"/>
        <dbReference type="EC" id="2.7.7.88"/>
    </reaction>
</comment>
<dbReference type="EC" id="2.7.7.48" evidence="3"/>
<keyword evidence="18" id="KW-0511">Multifunctional enzyme</keyword>
<evidence type="ECO:0000313" key="31">
    <source>
        <dbReference type="Proteomes" id="UP000146944"/>
    </source>
</evidence>
<evidence type="ECO:0000256" key="6">
    <source>
        <dbReference type="ARBA" id="ARBA00022603"/>
    </source>
</evidence>
<evidence type="ECO:0000256" key="2">
    <source>
        <dbReference type="ARBA" id="ARBA00004328"/>
    </source>
</evidence>
<evidence type="ECO:0000256" key="4">
    <source>
        <dbReference type="ARBA" id="ARBA00012582"/>
    </source>
</evidence>
<evidence type="ECO:0000256" key="16">
    <source>
        <dbReference type="ARBA" id="ARBA00023042"/>
    </source>
</evidence>
<dbReference type="InterPro" id="IPR039530">
    <property type="entry name" value="L_methyltransferase_rhabdo"/>
</dbReference>
<evidence type="ECO:0000256" key="8">
    <source>
        <dbReference type="ARBA" id="ARBA00022679"/>
    </source>
</evidence>
<dbReference type="GO" id="GO:0030430">
    <property type="term" value="C:host cell cytoplasm"/>
    <property type="evidence" value="ECO:0007669"/>
    <property type="project" value="UniProtKB-SubCell"/>
</dbReference>
<dbReference type="Pfam" id="PF21080">
    <property type="entry name" value="Methyltrans_Mon_1st"/>
    <property type="match status" value="1"/>
</dbReference>
<dbReference type="KEGG" id="vg:21011860"/>
<evidence type="ECO:0000256" key="23">
    <source>
        <dbReference type="ARBA" id="ARBA00031012"/>
    </source>
</evidence>
<evidence type="ECO:0000256" key="24">
    <source>
        <dbReference type="ARBA" id="ARBA00047332"/>
    </source>
</evidence>
<dbReference type="PROSITE" id="PS51590">
    <property type="entry name" value="SAM_MT_MNV_L"/>
    <property type="match status" value="1"/>
</dbReference>
<dbReference type="InterPro" id="IPR026890">
    <property type="entry name" value="Mononeg_mRNAcap"/>
</dbReference>
<keyword evidence="15" id="KW-0693">Viral RNA replication</keyword>
<evidence type="ECO:0000256" key="12">
    <source>
        <dbReference type="ARBA" id="ARBA00022801"/>
    </source>
</evidence>
<dbReference type="GO" id="GO:0005524">
    <property type="term" value="F:ATP binding"/>
    <property type="evidence" value="ECO:0007669"/>
    <property type="project" value="UniProtKB-KW"/>
</dbReference>
<evidence type="ECO:0000256" key="7">
    <source>
        <dbReference type="ARBA" id="ARBA00022664"/>
    </source>
</evidence>
<keyword evidence="8" id="KW-0808">Transferase</keyword>
<feature type="domain" description="Mononegavirus-type SAM-dependent 2'-O-MTase" evidence="29">
    <location>
        <begin position="1665"/>
        <end position="1862"/>
    </location>
</feature>
<dbReference type="InterPro" id="IPR025786">
    <property type="entry name" value="Mononega_L_MeTrfase"/>
</dbReference>
<keyword evidence="27" id="KW-0812">Transmembrane</keyword>
<keyword evidence="27" id="KW-1133">Transmembrane helix</keyword>
<protein>
    <recommendedName>
        <fullName evidence="23">Replicase</fullName>
        <ecNumber evidence="21">2.1.1.375</ecNumber>
        <ecNumber evidence="3">2.7.7.48</ecNumber>
        <ecNumber evidence="4">2.7.7.88</ecNumber>
    </recommendedName>
    <alternativeName>
        <fullName evidence="22">Transcriptase</fullName>
    </alternativeName>
</protein>
<feature type="transmembrane region" description="Helical" evidence="27">
    <location>
        <begin position="852"/>
        <end position="873"/>
    </location>
</feature>
<feature type="domain" description="RdRp catalytic" evidence="28">
    <location>
        <begin position="617"/>
        <end position="803"/>
    </location>
</feature>
<keyword evidence="10" id="KW-0548">Nucleotidyltransferase</keyword>
<evidence type="ECO:0000256" key="19">
    <source>
        <dbReference type="ARBA" id="ARBA00024494"/>
    </source>
</evidence>
<dbReference type="EMBL" id="GQ294473">
    <property type="protein sequence ID" value="ADG86364.1"/>
    <property type="molecule type" value="Viral_cRNA"/>
</dbReference>
<evidence type="ECO:0000256" key="17">
    <source>
        <dbReference type="ARBA" id="ARBA00023200"/>
    </source>
</evidence>
<evidence type="ECO:0000256" key="9">
    <source>
        <dbReference type="ARBA" id="ARBA00022691"/>
    </source>
</evidence>
<evidence type="ECO:0000256" key="3">
    <source>
        <dbReference type="ARBA" id="ARBA00012494"/>
    </source>
</evidence>
<dbReference type="InterPro" id="IPR014023">
    <property type="entry name" value="Mononeg_RNA_pol_cat"/>
</dbReference>
<evidence type="ECO:0000256" key="26">
    <source>
        <dbReference type="ARBA" id="ARBA00048548"/>
    </source>
</evidence>
<reference evidence="30 31" key="1">
    <citation type="journal article" date="2011" name="J. Gen. Virol.">
        <title>Tibrogargan and Coastal Plains rhabdoviruses: genomic characterization, evolution of novel genes and seroprevalence in Australian livestock.</title>
        <authorList>
            <person name="Gubala A."/>
            <person name="Davis S."/>
            <person name="Weir R."/>
            <person name="Melville L."/>
            <person name="Cowled C."/>
            <person name="Boyle D."/>
        </authorList>
    </citation>
    <scope>NUCLEOTIDE SEQUENCE [LARGE SCALE GENOMIC DNA]</scope>
    <source>
        <strain evidence="30">DPP53</strain>
    </source>
</reference>
<evidence type="ECO:0000313" key="30">
    <source>
        <dbReference type="EMBL" id="ADG86364.1"/>
    </source>
</evidence>
<keyword evidence="12" id="KW-0378">Hydrolase</keyword>
<keyword evidence="9" id="KW-0949">S-adenosyl-L-methionine</keyword>
<evidence type="ECO:0000256" key="21">
    <source>
        <dbReference type="ARBA" id="ARBA00026099"/>
    </source>
</evidence>
<dbReference type="EC" id="2.1.1.375" evidence="21"/>
<dbReference type="GO" id="GO:0003968">
    <property type="term" value="F:RNA-directed RNA polymerase activity"/>
    <property type="evidence" value="ECO:0007669"/>
    <property type="project" value="UniProtKB-KW"/>
</dbReference>
<dbReference type="Proteomes" id="UP000146944">
    <property type="component" value="Segment"/>
</dbReference>
<dbReference type="GeneID" id="21011860"/>
<evidence type="ECO:0000256" key="5">
    <source>
        <dbReference type="ARBA" id="ARBA00022484"/>
    </source>
</evidence>
<dbReference type="EC" id="2.7.7.88" evidence="4"/>
<keyword evidence="27" id="KW-0472">Membrane</keyword>
<comment type="subcellular location">
    <subcellularLocation>
        <location evidence="1">Host cytoplasm</location>
    </subcellularLocation>
    <subcellularLocation>
        <location evidence="2">Virion</location>
    </subcellularLocation>
</comment>
<evidence type="ECO:0000256" key="15">
    <source>
        <dbReference type="ARBA" id="ARBA00022953"/>
    </source>
</evidence>
<evidence type="ECO:0000259" key="29">
    <source>
        <dbReference type="PROSITE" id="PS51590"/>
    </source>
</evidence>
<comment type="catalytic activity">
    <reaction evidence="24">
        <text>a 5'-end (5'-triphosphoguanosine)-adenylyl-adenylyl-cytidylyl-adenosine in mRNA + S-adenosyl-L-methionine = a 5'-end (5'-triphosphoguanosine)-(2'-O-methyladenylyl)-adenylyl-cytidylyl-adenosine in mRNA + S-adenosyl-L-homocysteine + H(+)</text>
        <dbReference type="Rhea" id="RHEA:65380"/>
        <dbReference type="Rhea" id="RHEA-COMP:16797"/>
        <dbReference type="Rhea" id="RHEA-COMP:16801"/>
        <dbReference type="ChEBI" id="CHEBI:15378"/>
        <dbReference type="ChEBI" id="CHEBI:57856"/>
        <dbReference type="ChEBI" id="CHEBI:59789"/>
        <dbReference type="ChEBI" id="CHEBI:156482"/>
        <dbReference type="ChEBI" id="CHEBI:156484"/>
    </reaction>
</comment>
<proteinExistence type="predicted"/>
<dbReference type="RefSeq" id="YP_009094412.1">
    <property type="nucleotide sequence ID" value="NC_025397.1"/>
</dbReference>